<keyword evidence="2" id="KW-1185">Reference proteome</keyword>
<dbReference type="SUPFAM" id="SSF52777">
    <property type="entry name" value="CoA-dependent acyltransferases"/>
    <property type="match status" value="1"/>
</dbReference>
<name>A0ABW2TNL4_9PSEU</name>
<comment type="caution">
    <text evidence="1">The sequence shown here is derived from an EMBL/GenBank/DDBJ whole genome shotgun (WGS) entry which is preliminary data.</text>
</comment>
<gene>
    <name evidence="1" type="ORF">ACFQV2_17800</name>
</gene>
<dbReference type="EMBL" id="JBHTEY010000004">
    <property type="protein sequence ID" value="MFC7615091.1"/>
    <property type="molecule type" value="Genomic_DNA"/>
</dbReference>
<proteinExistence type="predicted"/>
<dbReference type="Gene3D" id="3.30.559.30">
    <property type="entry name" value="Nonribosomal peptide synthetase, condensation domain"/>
    <property type="match status" value="1"/>
</dbReference>
<reference evidence="2" key="1">
    <citation type="journal article" date="2019" name="Int. J. Syst. Evol. Microbiol.">
        <title>The Global Catalogue of Microorganisms (GCM) 10K type strain sequencing project: providing services to taxonomists for standard genome sequencing and annotation.</title>
        <authorList>
            <consortium name="The Broad Institute Genomics Platform"/>
            <consortium name="The Broad Institute Genome Sequencing Center for Infectious Disease"/>
            <person name="Wu L."/>
            <person name="Ma J."/>
        </authorList>
    </citation>
    <scope>NUCLEOTIDE SEQUENCE [LARGE SCALE GENOMIC DNA]</scope>
    <source>
        <strain evidence="2">JCM 17695</strain>
    </source>
</reference>
<sequence>MRPVRVDTATSWFDLSAVLWEEPSGGLGGILAYRTALFEEATAAAFRRDWLALVEAGLTEPHASIHTLLEEDSW</sequence>
<evidence type="ECO:0008006" key="3">
    <source>
        <dbReference type="Google" id="ProtNLM"/>
    </source>
</evidence>
<organism evidence="1 2">
    <name type="scientific">Actinokineospora soli</name>
    <dbReference type="NCBI Taxonomy" id="1048753"/>
    <lineage>
        <taxon>Bacteria</taxon>
        <taxon>Bacillati</taxon>
        <taxon>Actinomycetota</taxon>
        <taxon>Actinomycetes</taxon>
        <taxon>Pseudonocardiales</taxon>
        <taxon>Pseudonocardiaceae</taxon>
        <taxon>Actinokineospora</taxon>
    </lineage>
</organism>
<protein>
    <recommendedName>
        <fullName evidence="3">DUF5753 domain-containing protein</fullName>
    </recommendedName>
</protein>
<accession>A0ABW2TNL4</accession>
<evidence type="ECO:0000313" key="2">
    <source>
        <dbReference type="Proteomes" id="UP001596512"/>
    </source>
</evidence>
<evidence type="ECO:0000313" key="1">
    <source>
        <dbReference type="EMBL" id="MFC7615091.1"/>
    </source>
</evidence>
<dbReference type="Proteomes" id="UP001596512">
    <property type="component" value="Unassembled WGS sequence"/>
</dbReference>